<dbReference type="SUPFAM" id="SSF54862">
    <property type="entry name" value="4Fe-4S ferredoxins"/>
    <property type="match status" value="1"/>
</dbReference>
<proteinExistence type="predicted"/>
<protein>
    <submittedName>
        <fullName evidence="2">Ferredoxin</fullName>
    </submittedName>
</protein>
<dbReference type="AlphaFoldDB" id="A0A160TTT2"/>
<feature type="domain" description="4Fe-4S ferredoxin-type" evidence="1">
    <location>
        <begin position="4"/>
        <end position="31"/>
    </location>
</feature>
<dbReference type="Gene3D" id="3.30.70.20">
    <property type="match status" value="1"/>
</dbReference>
<dbReference type="PROSITE" id="PS51379">
    <property type="entry name" value="4FE4S_FER_2"/>
    <property type="match status" value="1"/>
</dbReference>
<dbReference type="Pfam" id="PF13370">
    <property type="entry name" value="Fer4_13"/>
    <property type="match status" value="1"/>
</dbReference>
<dbReference type="InterPro" id="IPR017896">
    <property type="entry name" value="4Fe4S_Fe-S-bd"/>
</dbReference>
<sequence>MAIKRVWIEEGCISCGMSEMNCPEVFKVDDEQDSSTVIEGVDYSLYEAAIKEAAEGCPVEVIKYEVS</sequence>
<dbReference type="EMBL" id="CZRL01000097">
    <property type="protein sequence ID" value="CUS53612.1"/>
    <property type="molecule type" value="Genomic_DNA"/>
</dbReference>
<organism evidence="2">
    <name type="scientific">hydrothermal vent metagenome</name>
    <dbReference type="NCBI Taxonomy" id="652676"/>
    <lineage>
        <taxon>unclassified sequences</taxon>
        <taxon>metagenomes</taxon>
        <taxon>ecological metagenomes</taxon>
    </lineage>
</organism>
<reference evidence="2" key="1">
    <citation type="submission" date="2015-10" db="EMBL/GenBank/DDBJ databases">
        <authorList>
            <person name="Gilbert D.G."/>
        </authorList>
    </citation>
    <scope>NUCLEOTIDE SEQUENCE</scope>
</reference>
<accession>A0A160TTT2</accession>
<evidence type="ECO:0000259" key="1">
    <source>
        <dbReference type="PROSITE" id="PS51379"/>
    </source>
</evidence>
<name>A0A160TTT2_9ZZZZ</name>
<evidence type="ECO:0000313" key="2">
    <source>
        <dbReference type="EMBL" id="CUS53612.1"/>
    </source>
</evidence>
<gene>
    <name evidence="2" type="ORF">MGWOODY_XGa1518</name>
</gene>